<name>A0AAE3R1L1_9BACT</name>
<feature type="domain" description="B12-binding" evidence="6">
    <location>
        <begin position="1"/>
        <end position="143"/>
    </location>
</feature>
<evidence type="ECO:0000259" key="6">
    <source>
        <dbReference type="PROSITE" id="PS51332"/>
    </source>
</evidence>
<dbReference type="Proteomes" id="UP001232063">
    <property type="component" value="Unassembled WGS sequence"/>
</dbReference>
<dbReference type="Gene3D" id="3.80.30.20">
    <property type="entry name" value="tm_1862 like domain"/>
    <property type="match status" value="1"/>
</dbReference>
<dbReference type="InterPro" id="IPR006638">
    <property type="entry name" value="Elp3/MiaA/NifB-like_rSAM"/>
</dbReference>
<dbReference type="SUPFAM" id="SSF102114">
    <property type="entry name" value="Radical SAM enzymes"/>
    <property type="match status" value="1"/>
</dbReference>
<dbReference type="PANTHER" id="PTHR43409">
    <property type="entry name" value="ANAEROBIC MAGNESIUM-PROTOPORPHYRIN IX MONOMETHYL ESTER CYCLASE-RELATED"/>
    <property type="match status" value="1"/>
</dbReference>
<reference evidence="8" key="1">
    <citation type="submission" date="2023-05" db="EMBL/GenBank/DDBJ databases">
        <authorList>
            <person name="Zhang X."/>
        </authorList>
    </citation>
    <scope>NUCLEOTIDE SEQUENCE</scope>
    <source>
        <strain evidence="8">BD1B2-1</strain>
    </source>
</reference>
<dbReference type="PROSITE" id="PS51918">
    <property type="entry name" value="RADICAL_SAM"/>
    <property type="match status" value="1"/>
</dbReference>
<dbReference type="SMART" id="SM00729">
    <property type="entry name" value="Elp3"/>
    <property type="match status" value="1"/>
</dbReference>
<evidence type="ECO:0000259" key="7">
    <source>
        <dbReference type="PROSITE" id="PS51918"/>
    </source>
</evidence>
<evidence type="ECO:0000313" key="9">
    <source>
        <dbReference type="Proteomes" id="UP001232063"/>
    </source>
</evidence>
<dbReference type="AlphaFoldDB" id="A0AAE3R1L1"/>
<dbReference type="InterPro" id="IPR058240">
    <property type="entry name" value="rSAM_sf"/>
</dbReference>
<dbReference type="InterPro" id="IPR023404">
    <property type="entry name" value="rSAM_horseshoe"/>
</dbReference>
<dbReference type="Gene3D" id="3.40.50.280">
    <property type="entry name" value="Cobalamin-binding domain"/>
    <property type="match status" value="1"/>
</dbReference>
<comment type="caution">
    <text evidence="8">The sequence shown here is derived from an EMBL/GenBank/DDBJ whole genome shotgun (WGS) entry which is preliminary data.</text>
</comment>
<keyword evidence="4" id="KW-0408">Iron</keyword>
<dbReference type="GO" id="GO:0031419">
    <property type="term" value="F:cobalamin binding"/>
    <property type="evidence" value="ECO:0007669"/>
    <property type="project" value="InterPro"/>
</dbReference>
<dbReference type="PANTHER" id="PTHR43409:SF7">
    <property type="entry name" value="BLL1977 PROTEIN"/>
    <property type="match status" value="1"/>
</dbReference>
<evidence type="ECO:0000256" key="5">
    <source>
        <dbReference type="ARBA" id="ARBA00023014"/>
    </source>
</evidence>
<dbReference type="SFLD" id="SFLDG01082">
    <property type="entry name" value="B12-binding_domain_containing"/>
    <property type="match status" value="1"/>
</dbReference>
<evidence type="ECO:0000256" key="1">
    <source>
        <dbReference type="ARBA" id="ARBA00001966"/>
    </source>
</evidence>
<dbReference type="Pfam" id="PF02310">
    <property type="entry name" value="B12-binding"/>
    <property type="match status" value="1"/>
</dbReference>
<protein>
    <submittedName>
        <fullName evidence="8">Radical SAM protein</fullName>
    </submittedName>
</protein>
<dbReference type="RefSeq" id="WP_314511860.1">
    <property type="nucleotide sequence ID" value="NZ_JASJOU010000004.1"/>
</dbReference>
<dbReference type="GO" id="GO:0046872">
    <property type="term" value="F:metal ion binding"/>
    <property type="evidence" value="ECO:0007669"/>
    <property type="project" value="UniProtKB-KW"/>
</dbReference>
<dbReference type="Pfam" id="PF04055">
    <property type="entry name" value="Radical_SAM"/>
    <property type="match status" value="1"/>
</dbReference>
<dbReference type="SFLD" id="SFLDS00029">
    <property type="entry name" value="Radical_SAM"/>
    <property type="match status" value="1"/>
</dbReference>
<comment type="cofactor">
    <cofactor evidence="1">
        <name>[4Fe-4S] cluster</name>
        <dbReference type="ChEBI" id="CHEBI:49883"/>
    </cofactor>
</comment>
<dbReference type="InterPro" id="IPR007197">
    <property type="entry name" value="rSAM"/>
</dbReference>
<keyword evidence="9" id="KW-1185">Reference proteome</keyword>
<dbReference type="GO" id="GO:0051536">
    <property type="term" value="F:iron-sulfur cluster binding"/>
    <property type="evidence" value="ECO:0007669"/>
    <property type="project" value="UniProtKB-KW"/>
</dbReference>
<evidence type="ECO:0000256" key="2">
    <source>
        <dbReference type="ARBA" id="ARBA00022691"/>
    </source>
</evidence>
<feature type="domain" description="Radical SAM core" evidence="7">
    <location>
        <begin position="181"/>
        <end position="413"/>
    </location>
</feature>
<dbReference type="EMBL" id="JASJOU010000004">
    <property type="protein sequence ID" value="MDJ1502049.1"/>
    <property type="molecule type" value="Genomic_DNA"/>
</dbReference>
<sequence>MKVVIINSPLFREKNDLYDEDSLPPIGLGYIATILQSNGIDVSLIDAVHQRISVNELLHELNTSKPDFLASNIFTTNYDLVKEIVENISFQTHLIIGGLATKDLYKDIIGWNSDNKIDVVTGDGELITFDIILNRLIEDPFFKSNNRRVFKVDQHSRYFVNDISDIPLNRDFFPNEPVAHPLGFIEANIVTSRGCIYDCTFCAAARSLNKDFSIRERSEASIKAELNLIKQQYPSVNSIRVLDDLFLKTRNTVQKAINVFLGQNLQWRAMAHVMTFHNIEDSIMQLLQKSGCYELFIGIESGSPKVLSSINKTKNVQLIVENLTKVFKAGINIKGYFIYGFPDETLEDMEMTFRLAEELKKISESYQTNFRTSVFQYRPYHGTQIYHDLERKGINASVQNIAPNNTLSNLVGRLQFNFHSGNYSEVESEKVHAYIYNTINLNNGRIFNGLESRTEPS</sequence>
<evidence type="ECO:0000256" key="4">
    <source>
        <dbReference type="ARBA" id="ARBA00023004"/>
    </source>
</evidence>
<dbReference type="GO" id="GO:0003824">
    <property type="term" value="F:catalytic activity"/>
    <property type="evidence" value="ECO:0007669"/>
    <property type="project" value="InterPro"/>
</dbReference>
<evidence type="ECO:0000256" key="3">
    <source>
        <dbReference type="ARBA" id="ARBA00022723"/>
    </source>
</evidence>
<keyword evidence="5" id="KW-0411">Iron-sulfur</keyword>
<gene>
    <name evidence="8" type="ORF">QNI22_15390</name>
</gene>
<proteinExistence type="predicted"/>
<organism evidence="8 9">
    <name type="scientific">Xanthocytophaga agilis</name>
    <dbReference type="NCBI Taxonomy" id="3048010"/>
    <lineage>
        <taxon>Bacteria</taxon>
        <taxon>Pseudomonadati</taxon>
        <taxon>Bacteroidota</taxon>
        <taxon>Cytophagia</taxon>
        <taxon>Cytophagales</taxon>
        <taxon>Rhodocytophagaceae</taxon>
        <taxon>Xanthocytophaga</taxon>
    </lineage>
</organism>
<evidence type="ECO:0000313" key="8">
    <source>
        <dbReference type="EMBL" id="MDJ1502049.1"/>
    </source>
</evidence>
<dbReference type="InterPro" id="IPR051198">
    <property type="entry name" value="BchE-like"/>
</dbReference>
<dbReference type="PROSITE" id="PS51332">
    <property type="entry name" value="B12_BINDING"/>
    <property type="match status" value="1"/>
</dbReference>
<accession>A0AAE3R1L1</accession>
<keyword evidence="2" id="KW-0949">S-adenosyl-L-methionine</keyword>
<dbReference type="InterPro" id="IPR006158">
    <property type="entry name" value="Cobalamin-bd"/>
</dbReference>
<keyword evidence="3" id="KW-0479">Metal-binding</keyword>